<dbReference type="AlphaFoldDB" id="A0A314Y673"/>
<dbReference type="SMART" id="SM00343">
    <property type="entry name" value="ZnF_C2HC"/>
    <property type="match status" value="4"/>
</dbReference>
<organism evidence="3 4">
    <name type="scientific">Prunus yedoensis var. nudiflora</name>
    <dbReference type="NCBI Taxonomy" id="2094558"/>
    <lineage>
        <taxon>Eukaryota</taxon>
        <taxon>Viridiplantae</taxon>
        <taxon>Streptophyta</taxon>
        <taxon>Embryophyta</taxon>
        <taxon>Tracheophyta</taxon>
        <taxon>Spermatophyta</taxon>
        <taxon>Magnoliopsida</taxon>
        <taxon>eudicotyledons</taxon>
        <taxon>Gunneridae</taxon>
        <taxon>Pentapetalae</taxon>
        <taxon>rosids</taxon>
        <taxon>fabids</taxon>
        <taxon>Rosales</taxon>
        <taxon>Rosaceae</taxon>
        <taxon>Amygdaloideae</taxon>
        <taxon>Amygdaleae</taxon>
        <taxon>Prunus</taxon>
    </lineage>
</organism>
<dbReference type="SUPFAM" id="SSF57756">
    <property type="entry name" value="Retrovirus zinc finger-like domains"/>
    <property type="match status" value="1"/>
</dbReference>
<dbReference type="InterPro" id="IPR036875">
    <property type="entry name" value="Znf_CCHC_sf"/>
</dbReference>
<evidence type="ECO:0000256" key="1">
    <source>
        <dbReference type="SAM" id="MobiDB-lite"/>
    </source>
</evidence>
<protein>
    <recommendedName>
        <fullName evidence="2">CCHC-type domain-containing protein</fullName>
    </recommendedName>
</protein>
<feature type="region of interest" description="Disordered" evidence="1">
    <location>
        <begin position="1"/>
        <end position="39"/>
    </location>
</feature>
<name>A0A314Y673_PRUYE</name>
<gene>
    <name evidence="3" type="ORF">Pyn_23115</name>
</gene>
<feature type="domain" description="CCHC-type" evidence="2">
    <location>
        <begin position="147"/>
        <end position="163"/>
    </location>
</feature>
<feature type="domain" description="CCHC-type" evidence="2">
    <location>
        <begin position="225"/>
        <end position="241"/>
    </location>
</feature>
<dbReference type="GO" id="GO:0003676">
    <property type="term" value="F:nucleic acid binding"/>
    <property type="evidence" value="ECO:0007669"/>
    <property type="project" value="InterPro"/>
</dbReference>
<dbReference type="Proteomes" id="UP000250321">
    <property type="component" value="Unassembled WGS sequence"/>
</dbReference>
<comment type="caution">
    <text evidence="3">The sequence shown here is derived from an EMBL/GenBank/DDBJ whole genome shotgun (WGS) entry which is preliminary data.</text>
</comment>
<proteinExistence type="predicted"/>
<dbReference type="GO" id="GO:0008270">
    <property type="term" value="F:zinc ion binding"/>
    <property type="evidence" value="ECO:0007669"/>
    <property type="project" value="InterPro"/>
</dbReference>
<dbReference type="OrthoDB" id="1175054at2759"/>
<dbReference type="InterPro" id="IPR001878">
    <property type="entry name" value="Znf_CCHC"/>
</dbReference>
<evidence type="ECO:0000259" key="2">
    <source>
        <dbReference type="SMART" id="SM00343"/>
    </source>
</evidence>
<accession>A0A314Y673</accession>
<feature type="region of interest" description="Disordered" evidence="1">
    <location>
        <begin position="233"/>
        <end position="275"/>
    </location>
</feature>
<keyword evidence="4" id="KW-1185">Reference proteome</keyword>
<feature type="domain" description="CCHC-type" evidence="2">
    <location>
        <begin position="246"/>
        <end position="262"/>
    </location>
</feature>
<reference evidence="3 4" key="1">
    <citation type="submission" date="2018-02" db="EMBL/GenBank/DDBJ databases">
        <title>Draft genome of wild Prunus yedoensis var. nudiflora.</title>
        <authorList>
            <person name="Baek S."/>
            <person name="Kim J.-H."/>
            <person name="Choi K."/>
            <person name="Kim G.-B."/>
            <person name="Cho A."/>
            <person name="Jang H."/>
            <person name="Shin C.-H."/>
            <person name="Yu H.-J."/>
            <person name="Mun J.-H."/>
        </authorList>
    </citation>
    <scope>NUCLEOTIDE SEQUENCE [LARGE SCALE GENOMIC DNA]</scope>
    <source>
        <strain evidence="4">cv. Jeju island</strain>
        <tissue evidence="3">Leaf</tissue>
    </source>
</reference>
<dbReference type="Gene3D" id="4.10.60.10">
    <property type="entry name" value="Zinc finger, CCHC-type"/>
    <property type="match status" value="1"/>
</dbReference>
<sequence length="275" mass="31051">MIENRMSVGSSHVQPQPEKIPRQEVCNTESSRGETRPVVCNTAPNRKKICNTEPIRGVLPPEPDREPTWDKDGYFAWEPLDSSDDSDEGERVICKLEDDYCSLMAARKEIWRSRREFKQTTAGAQTSNKPRKGQWFYVCKGDMIQHQCRRCLKQDHAASFCPYENYVPKGAKVGPGYIIVCKCCGEEGGHDDENWVGVAIPRMCWNCRSSGEHSTKDCPKEPVSMCWDCSSREHSTKDCPKEPVSMCQDCSSGEHSTKDCPKERASVGMGTRAQE</sequence>
<feature type="domain" description="CCHC-type" evidence="2">
    <location>
        <begin position="203"/>
        <end position="220"/>
    </location>
</feature>
<feature type="compositionally biased region" description="Basic and acidic residues" evidence="1">
    <location>
        <begin position="255"/>
        <end position="265"/>
    </location>
</feature>
<evidence type="ECO:0000313" key="4">
    <source>
        <dbReference type="Proteomes" id="UP000250321"/>
    </source>
</evidence>
<dbReference type="EMBL" id="PJQY01001597">
    <property type="protein sequence ID" value="PQQ01137.1"/>
    <property type="molecule type" value="Genomic_DNA"/>
</dbReference>
<evidence type="ECO:0000313" key="3">
    <source>
        <dbReference type="EMBL" id="PQQ01137.1"/>
    </source>
</evidence>